<keyword evidence="3" id="KW-1185">Reference proteome</keyword>
<protein>
    <submittedName>
        <fullName evidence="2">Uncharacterized protein</fullName>
    </submittedName>
</protein>
<dbReference type="AlphaFoldDB" id="A0AAN6P1P4"/>
<dbReference type="Proteomes" id="UP001303222">
    <property type="component" value="Unassembled WGS sequence"/>
</dbReference>
<feature type="region of interest" description="Disordered" evidence="1">
    <location>
        <begin position="66"/>
        <end position="165"/>
    </location>
</feature>
<comment type="caution">
    <text evidence="2">The sequence shown here is derived from an EMBL/GenBank/DDBJ whole genome shotgun (WGS) entry which is preliminary data.</text>
</comment>
<dbReference type="EMBL" id="MU859095">
    <property type="protein sequence ID" value="KAK3954083.1"/>
    <property type="molecule type" value="Genomic_DNA"/>
</dbReference>
<evidence type="ECO:0000313" key="2">
    <source>
        <dbReference type="EMBL" id="KAK3954083.1"/>
    </source>
</evidence>
<sequence>MSGTKGSTLRGVQAIGRRLAIPTTRYCQHLHAWSSVCSSSPSIPDGIFQRQLTAAAAAAAAAAAVAPAGPEPEAENDLPTTGSAAPPRPAPSLDASTPPSSDDPFAVRERAAAPVRSKPSVAASTTLDDPFAPSTELWHATREGLSRRENRQKDGHPVPGIQTDFEKEFTPFSPTKALAMFIRRKTRQFPPEKWYTLRALASNRSPRLSVSLAQFMFKQRVARWRKYRASFEHLKGLPSYLETETEWARRIERLEMQGYSTNDLEEWSWILQGKTGDEKVQRFVSSDTFKPYFLMNIVLGRDKRIFEAQSLAAIMDYIARHYLDPRQKPEQERIGPELRSDTFKIMMYRLVWHCAAVWPAALVSVAHLVAEFLETCRPDIGGGSTVKWHRIRNGIFNSALCALDKRTPIAPFKHVHYNWEAQKVLLAASVKMRPHLLITQNGYRSIRRVLLGMKKTPAEQKAMIRSAKTWPPYRLSWDGVDEQRNREEDLSRSAKAGIMMVENGYPSLPIDEALTILGGSLPGRQRTIMSRTDGPPKWCRPSMFVHATWVASIEATRNVREAWTEFQKPPRPDLQPTADVYAAMLEKLFAQEVSETSPLLPGDSRHYVFPVHDGNLSAYEIARLTPPSPDGLYRQMRDRNIRPNDRLLELLLRNAKSIEAGLQYLLDAGYSAMARQALVGWFQNVEQLDTLPARIFDAWIFLVCKTHSNTYVDPDPHSFSRNHIPLAIELTKLYQRGNARAAHRDKRPWHTILRALATIQNVSKEGEHSHLHTLKVFMKTYRQTVSAKGLDISIFELLCRMVRKSTVALAFETKRAVATATATEQYGDLRMVPAIRLAAQTLHVTWKKMIRPVPSYGDTSARFKLPTLQYSLRASHISLYMRALGCLGNPHLMLSLLKWVIDSWLDPSILEHAREPGESEHWTIMQTFAYFIEMWPHLPVNDALHNKLAKTRRELEALRQTHGCTWHLPPEGADRDLKGTDDVVAARWLNTQLYTGAWRIIPPESARMTFYTRGAPGDTQNPKGYTEPQESRHAWMKEAEKTDQLQTTGDDGVTPSSN</sequence>
<reference evidence="2" key="2">
    <citation type="submission" date="2023-06" db="EMBL/GenBank/DDBJ databases">
        <authorList>
            <consortium name="Lawrence Berkeley National Laboratory"/>
            <person name="Mondo S.J."/>
            <person name="Hensen N."/>
            <person name="Bonometti L."/>
            <person name="Westerberg I."/>
            <person name="Brannstrom I.O."/>
            <person name="Guillou S."/>
            <person name="Cros-Aarteil S."/>
            <person name="Calhoun S."/>
            <person name="Haridas S."/>
            <person name="Kuo A."/>
            <person name="Pangilinan J."/>
            <person name="Riley R."/>
            <person name="Labutti K."/>
            <person name="Andreopoulos B."/>
            <person name="Lipzen A."/>
            <person name="Chen C."/>
            <person name="Yanf M."/>
            <person name="Daum C."/>
            <person name="Ng V."/>
            <person name="Clum A."/>
            <person name="Steindorff A."/>
            <person name="Ohm R."/>
            <person name="Martin F."/>
            <person name="Silar P."/>
            <person name="Natvig D."/>
            <person name="Lalanne C."/>
            <person name="Gautier V."/>
            <person name="Ament-Velasquez S.L."/>
            <person name="Kruys A."/>
            <person name="Hutchinson M.I."/>
            <person name="Powell A.J."/>
            <person name="Barry K."/>
            <person name="Miller A.N."/>
            <person name="Grigoriev I.V."/>
            <person name="Debuchy R."/>
            <person name="Gladieux P."/>
            <person name="Thoren M.H."/>
            <person name="Johannesson H."/>
        </authorList>
    </citation>
    <scope>NUCLEOTIDE SEQUENCE</scope>
    <source>
        <strain evidence="2">CBS 626.80</strain>
    </source>
</reference>
<organism evidence="2 3">
    <name type="scientific">Pseudoneurospora amorphoporcata</name>
    <dbReference type="NCBI Taxonomy" id="241081"/>
    <lineage>
        <taxon>Eukaryota</taxon>
        <taxon>Fungi</taxon>
        <taxon>Dikarya</taxon>
        <taxon>Ascomycota</taxon>
        <taxon>Pezizomycotina</taxon>
        <taxon>Sordariomycetes</taxon>
        <taxon>Sordariomycetidae</taxon>
        <taxon>Sordariales</taxon>
        <taxon>Sordariaceae</taxon>
        <taxon>Pseudoneurospora</taxon>
    </lineage>
</organism>
<feature type="compositionally biased region" description="Basic and acidic residues" evidence="1">
    <location>
        <begin position="1029"/>
        <end position="1043"/>
    </location>
</feature>
<feature type="compositionally biased region" description="Basic and acidic residues" evidence="1">
    <location>
        <begin position="139"/>
        <end position="156"/>
    </location>
</feature>
<evidence type="ECO:0000313" key="3">
    <source>
        <dbReference type="Proteomes" id="UP001303222"/>
    </source>
</evidence>
<evidence type="ECO:0000256" key="1">
    <source>
        <dbReference type="SAM" id="MobiDB-lite"/>
    </source>
</evidence>
<feature type="compositionally biased region" description="Polar residues" evidence="1">
    <location>
        <begin position="1044"/>
        <end position="1058"/>
    </location>
</feature>
<gene>
    <name evidence="2" type="ORF">QBC32DRAFT_385702</name>
</gene>
<proteinExistence type="predicted"/>
<feature type="region of interest" description="Disordered" evidence="1">
    <location>
        <begin position="1011"/>
        <end position="1058"/>
    </location>
</feature>
<reference evidence="2" key="1">
    <citation type="journal article" date="2023" name="Mol. Phylogenet. Evol.">
        <title>Genome-scale phylogeny and comparative genomics of the fungal order Sordariales.</title>
        <authorList>
            <person name="Hensen N."/>
            <person name="Bonometti L."/>
            <person name="Westerberg I."/>
            <person name="Brannstrom I.O."/>
            <person name="Guillou S."/>
            <person name="Cros-Aarteil S."/>
            <person name="Calhoun S."/>
            <person name="Haridas S."/>
            <person name="Kuo A."/>
            <person name="Mondo S."/>
            <person name="Pangilinan J."/>
            <person name="Riley R."/>
            <person name="LaButti K."/>
            <person name="Andreopoulos B."/>
            <person name="Lipzen A."/>
            <person name="Chen C."/>
            <person name="Yan M."/>
            <person name="Daum C."/>
            <person name="Ng V."/>
            <person name="Clum A."/>
            <person name="Steindorff A."/>
            <person name="Ohm R.A."/>
            <person name="Martin F."/>
            <person name="Silar P."/>
            <person name="Natvig D.O."/>
            <person name="Lalanne C."/>
            <person name="Gautier V."/>
            <person name="Ament-Velasquez S.L."/>
            <person name="Kruys A."/>
            <person name="Hutchinson M.I."/>
            <person name="Powell A.J."/>
            <person name="Barry K."/>
            <person name="Miller A.N."/>
            <person name="Grigoriev I.V."/>
            <person name="Debuchy R."/>
            <person name="Gladieux P."/>
            <person name="Hiltunen Thoren M."/>
            <person name="Johannesson H."/>
        </authorList>
    </citation>
    <scope>NUCLEOTIDE SEQUENCE</scope>
    <source>
        <strain evidence="2">CBS 626.80</strain>
    </source>
</reference>
<name>A0AAN6P1P4_9PEZI</name>
<accession>A0AAN6P1P4</accession>